<dbReference type="EMBL" id="CP005290">
    <property type="protein sequence ID" value="AGK60314.1"/>
    <property type="molecule type" value="Genomic_DNA"/>
</dbReference>
<protein>
    <submittedName>
        <fullName evidence="2">Uncharacterized protein</fullName>
    </submittedName>
</protein>
<reference evidence="2 3" key="1">
    <citation type="journal article" date="2013" name="Genome Announc.">
        <title>Complete Genome Sequence of the Thermophilic and Facultatively Chemolithoautotrophic Sulfate Reducer Archaeoglobus sulfaticallidus Strain PM70-1T.</title>
        <authorList>
            <person name="Stokke R."/>
            <person name="Hocking W.P."/>
            <person name="Steinsbu B.O."/>
            <person name="Steen I.H."/>
        </authorList>
    </citation>
    <scope>NUCLEOTIDE SEQUENCE [LARGE SCALE GENOMIC DNA]</scope>
    <source>
        <strain evidence="2">PM70-1</strain>
    </source>
</reference>
<dbReference type="Proteomes" id="UP000013307">
    <property type="component" value="Chromosome"/>
</dbReference>
<feature type="coiled-coil region" evidence="1">
    <location>
        <begin position="321"/>
        <end position="348"/>
    </location>
</feature>
<dbReference type="KEGG" id="ast:Asulf_00281"/>
<evidence type="ECO:0000256" key="1">
    <source>
        <dbReference type="SAM" id="Coils"/>
    </source>
</evidence>
<feature type="coiled-coil region" evidence="1">
    <location>
        <begin position="149"/>
        <end position="183"/>
    </location>
</feature>
<gene>
    <name evidence="2" type="ORF">Asulf_00281</name>
</gene>
<keyword evidence="3" id="KW-1185">Reference proteome</keyword>
<name>N0B9N8_9EURY</name>
<dbReference type="RefSeq" id="WP_015589913.1">
    <property type="nucleotide sequence ID" value="NC_021169.1"/>
</dbReference>
<dbReference type="eggNOG" id="arCOG03387">
    <property type="taxonomic scope" value="Archaea"/>
</dbReference>
<sequence>MKRVLISLLMVALLIMPSLVTVSAVGVGNKEVGVKVDVNETMGPMGPMGHGEAMGHVKLGEEKGKKGEQLGNLNRVMNRTMNQMMDQDHTQYMNRTMDQEHTRYMYRTMNRTMEHAMNGTNAMENVMENAMNKTNMNKNQVKAQFKTAGKMHKVRLQDIQKKREQYENEYRYYSENYEKLKKKGVSVKEILKHPNAFKFAKRKVVAGCGVGLTYLEALKVRLNDTDIENKEMLIEIIDNAIQIIEERRELFNSTDNPDEFVQEVREWNKEWLVIKEQIKAITVELAIYKAETVIDKGLDNYDRIYATLTNLSADNETFSLLESYKTRLEDAKSKLEDVKDELNSAFNSTDPAEIREYTLSARASLGEILKDIKIAFSDLRQIFVHIKLTVEG</sequence>
<organism evidence="2 3">
    <name type="scientific">Archaeoglobus sulfaticallidus PM70-1</name>
    <dbReference type="NCBI Taxonomy" id="387631"/>
    <lineage>
        <taxon>Archaea</taxon>
        <taxon>Methanobacteriati</taxon>
        <taxon>Methanobacteriota</taxon>
        <taxon>Archaeoglobi</taxon>
        <taxon>Archaeoglobales</taxon>
        <taxon>Archaeoglobaceae</taxon>
        <taxon>Archaeoglobus</taxon>
    </lineage>
</organism>
<dbReference type="GeneID" id="15391927"/>
<proteinExistence type="predicted"/>
<dbReference type="HOGENOM" id="CLU_703228_0_0_2"/>
<accession>N0B9N8</accession>
<evidence type="ECO:0000313" key="2">
    <source>
        <dbReference type="EMBL" id="AGK60314.1"/>
    </source>
</evidence>
<dbReference type="AlphaFoldDB" id="N0B9N8"/>
<dbReference type="STRING" id="387631.Asulf_00281"/>
<evidence type="ECO:0000313" key="3">
    <source>
        <dbReference type="Proteomes" id="UP000013307"/>
    </source>
</evidence>
<keyword evidence="1" id="KW-0175">Coiled coil</keyword>